<evidence type="ECO:0000256" key="1">
    <source>
        <dbReference type="SAM" id="Phobius"/>
    </source>
</evidence>
<dbReference type="AlphaFoldDB" id="A0A2W0H4K2"/>
<dbReference type="Pfam" id="PF06713">
    <property type="entry name" value="bPH_4"/>
    <property type="match status" value="1"/>
</dbReference>
<organism evidence="3 4">
    <name type="scientific">Alteribacter lacisalsi</name>
    <dbReference type="NCBI Taxonomy" id="2045244"/>
    <lineage>
        <taxon>Bacteria</taxon>
        <taxon>Bacillati</taxon>
        <taxon>Bacillota</taxon>
        <taxon>Bacilli</taxon>
        <taxon>Bacillales</taxon>
        <taxon>Bacillaceae</taxon>
        <taxon>Alteribacter</taxon>
    </lineage>
</organism>
<feature type="transmembrane region" description="Helical" evidence="1">
    <location>
        <begin position="37"/>
        <end position="57"/>
    </location>
</feature>
<reference evidence="3 4" key="1">
    <citation type="submission" date="2017-10" db="EMBL/GenBank/DDBJ databases">
        <title>Bacillus sp. nov., a halophilic bacterium isolated from a Yangshapao Lake.</title>
        <authorList>
            <person name="Wang H."/>
        </authorList>
    </citation>
    <scope>NUCLEOTIDE SEQUENCE [LARGE SCALE GENOMIC DNA]</scope>
    <source>
        <strain evidence="3 4">YSP-3</strain>
    </source>
</reference>
<evidence type="ECO:0000259" key="2">
    <source>
        <dbReference type="Pfam" id="PF06713"/>
    </source>
</evidence>
<keyword evidence="1" id="KW-1133">Transmembrane helix</keyword>
<dbReference type="Proteomes" id="UP000248066">
    <property type="component" value="Unassembled WGS sequence"/>
</dbReference>
<evidence type="ECO:0000313" key="4">
    <source>
        <dbReference type="Proteomes" id="UP000248066"/>
    </source>
</evidence>
<keyword evidence="4" id="KW-1185">Reference proteome</keyword>
<sequence>MVFRSRIDPITIKVMVGCSVIAGAALFLPLLMPDSTVTQALISAAVFVLSTGILYWVKVSLGYSFQEDHLLVKGGPFRYRIAYVDIKKVSETDEYISGFRMMLAKTGLEIFYRSGLWESIKISPEEEDRFLTELKKRCPALGDT</sequence>
<evidence type="ECO:0000313" key="3">
    <source>
        <dbReference type="EMBL" id="PYZ96763.1"/>
    </source>
</evidence>
<feature type="domain" description="Uncharacterized protein YyaB-like PH" evidence="2">
    <location>
        <begin position="62"/>
        <end position="138"/>
    </location>
</feature>
<keyword evidence="1" id="KW-0812">Transmembrane</keyword>
<comment type="caution">
    <text evidence="3">The sequence shown here is derived from an EMBL/GenBank/DDBJ whole genome shotgun (WGS) entry which is preliminary data.</text>
</comment>
<accession>A0A2W0H4K2</accession>
<dbReference type="RefSeq" id="WP_110520701.1">
    <property type="nucleotide sequence ID" value="NZ_PDOF01000002.1"/>
</dbReference>
<dbReference type="OrthoDB" id="2436858at2"/>
<feature type="transmembrane region" description="Helical" evidence="1">
    <location>
        <begin position="12"/>
        <end position="31"/>
    </location>
</feature>
<protein>
    <recommendedName>
        <fullName evidence="2">Uncharacterized protein YyaB-like PH domain-containing protein</fullName>
    </recommendedName>
</protein>
<dbReference type="GO" id="GO:0030153">
    <property type="term" value="P:bacteriocin immunity"/>
    <property type="evidence" value="ECO:0007669"/>
    <property type="project" value="InterPro"/>
</dbReference>
<keyword evidence="1" id="KW-0472">Membrane</keyword>
<dbReference type="EMBL" id="PDOF01000002">
    <property type="protein sequence ID" value="PYZ96763.1"/>
    <property type="molecule type" value="Genomic_DNA"/>
</dbReference>
<gene>
    <name evidence="3" type="ORF">CR205_13830</name>
</gene>
<dbReference type="InterPro" id="IPR009589">
    <property type="entry name" value="PH_YyaB-like"/>
</dbReference>
<proteinExistence type="predicted"/>
<name>A0A2W0H4K2_9BACI</name>